<organism evidence="16 17">
    <name type="scientific">Geosmithia morbida</name>
    <dbReference type="NCBI Taxonomy" id="1094350"/>
    <lineage>
        <taxon>Eukaryota</taxon>
        <taxon>Fungi</taxon>
        <taxon>Dikarya</taxon>
        <taxon>Ascomycota</taxon>
        <taxon>Pezizomycotina</taxon>
        <taxon>Sordariomycetes</taxon>
        <taxon>Hypocreomycetidae</taxon>
        <taxon>Hypocreales</taxon>
        <taxon>Bionectriaceae</taxon>
        <taxon>Geosmithia</taxon>
    </lineage>
</organism>
<dbReference type="RefSeq" id="XP_035325391.1">
    <property type="nucleotide sequence ID" value="XM_035462461.1"/>
</dbReference>
<dbReference type="OrthoDB" id="545910at2759"/>
<keyword evidence="17" id="KW-1185">Reference proteome</keyword>
<dbReference type="Pfam" id="PF06839">
    <property type="entry name" value="Zn_ribbon_GRF"/>
    <property type="match status" value="1"/>
</dbReference>
<gene>
    <name evidence="16" type="ORF">GMORB2_0476</name>
</gene>
<evidence type="ECO:0000256" key="2">
    <source>
        <dbReference type="ARBA" id="ARBA00009723"/>
    </source>
</evidence>
<dbReference type="GO" id="GO:0051213">
    <property type="term" value="F:dioxygenase activity"/>
    <property type="evidence" value="ECO:0007669"/>
    <property type="project" value="InterPro"/>
</dbReference>
<evidence type="ECO:0000256" key="11">
    <source>
        <dbReference type="ARBA" id="ARBA00049020"/>
    </source>
</evidence>
<evidence type="ECO:0000313" key="16">
    <source>
        <dbReference type="EMBL" id="KAF4126739.1"/>
    </source>
</evidence>
<keyword evidence="7" id="KW-0862">Zinc</keyword>
<comment type="caution">
    <text evidence="16">The sequence shown here is derived from an EMBL/GenBank/DDBJ whole genome shotgun (WGS) entry which is preliminary data.</text>
</comment>
<dbReference type="GO" id="GO:0008270">
    <property type="term" value="F:zinc ion binding"/>
    <property type="evidence" value="ECO:0007669"/>
    <property type="project" value="UniProtKB-KW"/>
</dbReference>
<evidence type="ECO:0000256" key="8">
    <source>
        <dbReference type="ARBA" id="ARBA00030073"/>
    </source>
</evidence>
<sequence>MQSFLTRKKRKSSAEDEVAKIEEEVVVINGNEDESTEVKLAILSSLHPHVDDEALMDVLLAHDGVVSRASTSLTGRPTKEVASQAVGYQSSLKQFITISTDVPSRKKLRSMTKRGETLHLFDPADVSEHTPCTIIHNFLPADVADALLRELLDESKTFEQDTFKLFDNVVSSPHTSSFYVESYDEIQRQKTEYHYNGTRVTDVRRITPQLVKAKPLVQEAVNREIQKRIAARYPDGRKLRYQSPDTWCPNMAFVNCYAGPTESVGWHSDQITYLGPRAVIGSVSLGVAREFRVRRVLPKDEVRDGADADAEGQISIHLPHNSLLVMHAEMQEEWKHTLSRAPSIDPHPISGNRRINVTYRHYRPSMHPRLTPRCTCGVPCVLRVVQRKRENFGRYFWMCYAGNVPGRDGCTFFRWAEFDDDGNPKGLLALQWPTMSDRLTFAATSAAQLEAYMPAAPAAPATAERQPKRPFVTLTFATSLDSSLSLAPGVRTRLSGPDSKAMTHYLRSRHSAILVGVSTMLADDPGLNCRIEGATSQPRPVIIDPRLRWTPRPEDKVLQLCRAGQGKAPLVITAAAHPAPQEKADVLGEHGGKYVHVAAGRDDGLFDWRDVLATLAAEGLDSVMVEGGATVINTLLAPRYHDLVDSVIVTVAPTWLGKGGVIVSPDRVHDGRGVPVPAVRLCDVRWHPFGEDVVMCGRLRSG</sequence>
<dbReference type="FunFam" id="2.60.120.590:FF:000010">
    <property type="entry name" value="GRF zinc finger domain protein"/>
    <property type="match status" value="1"/>
</dbReference>
<keyword evidence="5" id="KW-0479">Metal-binding</keyword>
<dbReference type="EMBL" id="JAANYQ010000001">
    <property type="protein sequence ID" value="KAF4126739.1"/>
    <property type="molecule type" value="Genomic_DNA"/>
</dbReference>
<dbReference type="Gene3D" id="2.60.120.590">
    <property type="entry name" value="Alpha-ketoglutarate-dependent dioxygenase AlkB-like"/>
    <property type="match status" value="1"/>
</dbReference>
<dbReference type="Gene3D" id="3.40.430.10">
    <property type="entry name" value="Dihydrofolate Reductase, subunit A"/>
    <property type="match status" value="1"/>
</dbReference>
<evidence type="ECO:0000313" key="17">
    <source>
        <dbReference type="Proteomes" id="UP000749293"/>
    </source>
</evidence>
<dbReference type="PROSITE" id="PS51140">
    <property type="entry name" value="CUE"/>
    <property type="match status" value="1"/>
</dbReference>
<feature type="domain" description="CUE" evidence="13">
    <location>
        <begin position="35"/>
        <end position="77"/>
    </location>
</feature>
<evidence type="ECO:0000256" key="1">
    <source>
        <dbReference type="ARBA" id="ARBA00003555"/>
    </source>
</evidence>
<dbReference type="Proteomes" id="UP000749293">
    <property type="component" value="Unassembled WGS sequence"/>
</dbReference>
<comment type="catalytic activity">
    <reaction evidence="11">
        <text>2,5-diamino-6-(1-D-ribitylamino)pyrimidin-4(3H)-one 5'-phosphate + NADP(+) = 2,5-diamino-6-(1-D-ribosylamino)pyrimidin-4(3H)-one 5'-phosphate + NADPH + H(+)</text>
        <dbReference type="Rhea" id="RHEA:27278"/>
        <dbReference type="ChEBI" id="CHEBI:15378"/>
        <dbReference type="ChEBI" id="CHEBI:57783"/>
        <dbReference type="ChEBI" id="CHEBI:58349"/>
        <dbReference type="ChEBI" id="CHEBI:58890"/>
        <dbReference type="ChEBI" id="CHEBI:59545"/>
        <dbReference type="EC" id="1.1.1.302"/>
    </reaction>
</comment>
<accession>A0A9P5D9P5</accession>
<dbReference type="InterPro" id="IPR010666">
    <property type="entry name" value="Znf_GRF"/>
</dbReference>
<dbReference type="GeneID" id="55966706"/>
<dbReference type="PROSITE" id="PS51471">
    <property type="entry name" value="FE2OG_OXY"/>
    <property type="match status" value="1"/>
</dbReference>
<dbReference type="PANTHER" id="PTHR31212:SF4">
    <property type="entry name" value="ALPHA-KETOGLUTARATE-DEPENDENT DIOXYGENASE ALKB HOMOLOG 3"/>
    <property type="match status" value="1"/>
</dbReference>
<dbReference type="InterPro" id="IPR003892">
    <property type="entry name" value="CUE"/>
</dbReference>
<dbReference type="SUPFAM" id="SSF53597">
    <property type="entry name" value="Dihydrofolate reductase-like"/>
    <property type="match status" value="1"/>
</dbReference>
<dbReference type="PANTHER" id="PTHR31212">
    <property type="entry name" value="ALPHA-KETOGLUTARATE-DEPENDENT DIOXYGENASE ALKB HOMOLOG 3"/>
    <property type="match status" value="1"/>
</dbReference>
<feature type="domain" description="Fe2OG dioxygenase" evidence="14">
    <location>
        <begin position="248"/>
        <end position="363"/>
    </location>
</feature>
<dbReference type="AlphaFoldDB" id="A0A9P5D9P5"/>
<comment type="similarity">
    <text evidence="2">Belongs to the HTP reductase family.</text>
</comment>
<dbReference type="Pfam" id="PF13532">
    <property type="entry name" value="2OG-FeII_Oxy_2"/>
    <property type="match status" value="1"/>
</dbReference>
<evidence type="ECO:0000256" key="4">
    <source>
        <dbReference type="ARBA" id="ARBA00015035"/>
    </source>
</evidence>
<dbReference type="CDD" id="cd14279">
    <property type="entry name" value="CUE"/>
    <property type="match status" value="1"/>
</dbReference>
<evidence type="ECO:0000256" key="10">
    <source>
        <dbReference type="ARBA" id="ARBA00047550"/>
    </source>
</evidence>
<evidence type="ECO:0000256" key="3">
    <source>
        <dbReference type="ARBA" id="ARBA00012851"/>
    </source>
</evidence>
<keyword evidence="6 12" id="KW-0863">Zinc-finger</keyword>
<evidence type="ECO:0000256" key="7">
    <source>
        <dbReference type="ARBA" id="ARBA00022833"/>
    </source>
</evidence>
<dbReference type="GO" id="GO:0009231">
    <property type="term" value="P:riboflavin biosynthetic process"/>
    <property type="evidence" value="ECO:0007669"/>
    <property type="project" value="InterPro"/>
</dbReference>
<dbReference type="InterPro" id="IPR027450">
    <property type="entry name" value="AlkB-like"/>
</dbReference>
<dbReference type="SUPFAM" id="SSF51197">
    <property type="entry name" value="Clavaminate synthase-like"/>
    <property type="match status" value="1"/>
</dbReference>
<evidence type="ECO:0000256" key="9">
    <source>
        <dbReference type="ARBA" id="ARBA00031630"/>
    </source>
</evidence>
<reference evidence="16" key="1">
    <citation type="submission" date="2020-03" db="EMBL/GenBank/DDBJ databases">
        <title>Site-based positive gene gene selection in Geosmithia morbida across the United States reveals a broad range of putative effectors and factors for local host and environmental adapation.</title>
        <authorList>
            <person name="Onufrak A."/>
            <person name="Murdoch R.W."/>
            <person name="Gazis R."/>
            <person name="Huff M."/>
            <person name="Staton M."/>
            <person name="Klingeman W."/>
            <person name="Hadziabdic D."/>
        </authorList>
    </citation>
    <scope>NUCLEOTIDE SEQUENCE</scope>
    <source>
        <strain evidence="16">1262</strain>
    </source>
</reference>
<dbReference type="InterPro" id="IPR024072">
    <property type="entry name" value="DHFR-like_dom_sf"/>
</dbReference>
<dbReference type="PROSITE" id="PS51999">
    <property type="entry name" value="ZF_GRF"/>
    <property type="match status" value="1"/>
</dbReference>
<dbReference type="Pfam" id="PF01872">
    <property type="entry name" value="RibD_C"/>
    <property type="match status" value="1"/>
</dbReference>
<dbReference type="GO" id="GO:0043130">
    <property type="term" value="F:ubiquitin binding"/>
    <property type="evidence" value="ECO:0007669"/>
    <property type="project" value="InterPro"/>
</dbReference>
<dbReference type="InterPro" id="IPR032854">
    <property type="entry name" value="ALKBH3"/>
</dbReference>
<dbReference type="GO" id="GO:0006307">
    <property type="term" value="P:DNA alkylation repair"/>
    <property type="evidence" value="ECO:0007669"/>
    <property type="project" value="InterPro"/>
</dbReference>
<dbReference type="InterPro" id="IPR005123">
    <property type="entry name" value="Oxoglu/Fe-dep_dioxygenase_dom"/>
</dbReference>
<evidence type="ECO:0000256" key="12">
    <source>
        <dbReference type="PROSITE-ProRule" id="PRU01343"/>
    </source>
</evidence>
<dbReference type="InterPro" id="IPR037151">
    <property type="entry name" value="AlkB-like_sf"/>
</dbReference>
<evidence type="ECO:0000259" key="13">
    <source>
        <dbReference type="PROSITE" id="PS51140"/>
    </source>
</evidence>
<evidence type="ECO:0000259" key="14">
    <source>
        <dbReference type="PROSITE" id="PS51471"/>
    </source>
</evidence>
<evidence type="ECO:0000259" key="15">
    <source>
        <dbReference type="PROSITE" id="PS51999"/>
    </source>
</evidence>
<dbReference type="GO" id="GO:0008703">
    <property type="term" value="F:5-amino-6-(5-phosphoribosylamino)uracil reductase activity"/>
    <property type="evidence" value="ECO:0007669"/>
    <property type="project" value="InterPro"/>
</dbReference>
<comment type="catalytic activity">
    <reaction evidence="10">
        <text>2,5-diamino-6-(1-D-ribitylamino)pyrimidin-4(3H)-one 5'-phosphate + NAD(+) = 2,5-diamino-6-(1-D-ribosylamino)pyrimidin-4(3H)-one 5'-phosphate + NADH + H(+)</text>
        <dbReference type="Rhea" id="RHEA:27274"/>
        <dbReference type="ChEBI" id="CHEBI:15378"/>
        <dbReference type="ChEBI" id="CHEBI:57540"/>
        <dbReference type="ChEBI" id="CHEBI:57945"/>
        <dbReference type="ChEBI" id="CHEBI:58890"/>
        <dbReference type="ChEBI" id="CHEBI:59545"/>
        <dbReference type="EC" id="1.1.1.302"/>
    </reaction>
</comment>
<dbReference type="InterPro" id="IPR002734">
    <property type="entry name" value="RibDG_C"/>
</dbReference>
<feature type="domain" description="GRF-type" evidence="15">
    <location>
        <begin position="374"/>
        <end position="419"/>
    </location>
</feature>
<dbReference type="EC" id="1.1.1.302" evidence="3"/>
<evidence type="ECO:0000256" key="6">
    <source>
        <dbReference type="ARBA" id="ARBA00022771"/>
    </source>
</evidence>
<name>A0A9P5D9P5_9HYPO</name>
<proteinExistence type="inferred from homology"/>
<comment type="function">
    <text evidence="1">Catalyzes an early step in riboflavin biosynthesis, the NADPH-dependent reduction of the ribose side chain of 2,5-diamino-6-ribosylamino-4(3H)-pyrimidinone 5'-phosphate, yielding 2,5-diamino-6-ribitylamino-4(3H)-pyrimidinone 5'-phosphate.</text>
</comment>
<protein>
    <recommendedName>
        <fullName evidence="4">2,5-diamino-6-ribosylamino-4(3H)-pyrimidinone 5'-phosphate reductase</fullName>
        <ecNumber evidence="3">1.1.1.302</ecNumber>
    </recommendedName>
    <alternativeName>
        <fullName evidence="9">2,5-diamino-6-(5-phospho-D-ribosylamino)pyrimidin-4(3H)-one reductase</fullName>
    </alternativeName>
    <alternativeName>
        <fullName evidence="8">2,5-diamino-6-ribitylamino-4(3H)-pyrimidinone 5'-phosphate synthase</fullName>
    </alternativeName>
</protein>
<evidence type="ECO:0000256" key="5">
    <source>
        <dbReference type="ARBA" id="ARBA00022723"/>
    </source>
</evidence>